<dbReference type="EMBL" id="MU853766">
    <property type="protein sequence ID" value="KAK3943379.1"/>
    <property type="molecule type" value="Genomic_DNA"/>
</dbReference>
<feature type="region of interest" description="Disordered" evidence="1">
    <location>
        <begin position="516"/>
        <end position="568"/>
    </location>
</feature>
<feature type="region of interest" description="Disordered" evidence="1">
    <location>
        <begin position="205"/>
        <end position="228"/>
    </location>
</feature>
<feature type="compositionally biased region" description="Polar residues" evidence="1">
    <location>
        <begin position="541"/>
        <end position="555"/>
    </location>
</feature>
<reference evidence="3" key="1">
    <citation type="journal article" date="2023" name="Mol. Phylogenet. Evol.">
        <title>Genome-scale phylogeny and comparative genomics of the fungal order Sordariales.</title>
        <authorList>
            <person name="Hensen N."/>
            <person name="Bonometti L."/>
            <person name="Westerberg I."/>
            <person name="Brannstrom I.O."/>
            <person name="Guillou S."/>
            <person name="Cros-Aarteil S."/>
            <person name="Calhoun S."/>
            <person name="Haridas S."/>
            <person name="Kuo A."/>
            <person name="Mondo S."/>
            <person name="Pangilinan J."/>
            <person name="Riley R."/>
            <person name="LaButti K."/>
            <person name="Andreopoulos B."/>
            <person name="Lipzen A."/>
            <person name="Chen C."/>
            <person name="Yan M."/>
            <person name="Daum C."/>
            <person name="Ng V."/>
            <person name="Clum A."/>
            <person name="Steindorff A."/>
            <person name="Ohm R.A."/>
            <person name="Martin F."/>
            <person name="Silar P."/>
            <person name="Natvig D.O."/>
            <person name="Lalanne C."/>
            <person name="Gautier V."/>
            <person name="Ament-Velasquez S.L."/>
            <person name="Kruys A."/>
            <person name="Hutchinson M.I."/>
            <person name="Powell A.J."/>
            <person name="Barry K."/>
            <person name="Miller A.N."/>
            <person name="Grigoriev I.V."/>
            <person name="Debuchy R."/>
            <person name="Gladieux P."/>
            <person name="Hiltunen Thoren M."/>
            <person name="Johannesson H."/>
        </authorList>
    </citation>
    <scope>NUCLEOTIDE SEQUENCE [LARGE SCALE GENOMIC DNA]</scope>
    <source>
        <strain evidence="3">CBS 340.73</strain>
    </source>
</reference>
<keyword evidence="3" id="KW-1185">Reference proteome</keyword>
<feature type="compositionally biased region" description="Basic and acidic residues" evidence="1">
    <location>
        <begin position="858"/>
        <end position="874"/>
    </location>
</feature>
<feature type="region of interest" description="Disordered" evidence="1">
    <location>
        <begin position="99"/>
        <end position="120"/>
    </location>
</feature>
<dbReference type="AlphaFoldDB" id="A0AAN6NE32"/>
<evidence type="ECO:0000313" key="2">
    <source>
        <dbReference type="EMBL" id="KAK3943379.1"/>
    </source>
</evidence>
<feature type="region of interest" description="Disordered" evidence="1">
    <location>
        <begin position="302"/>
        <end position="342"/>
    </location>
</feature>
<proteinExistence type="predicted"/>
<comment type="caution">
    <text evidence="2">The sequence shown here is derived from an EMBL/GenBank/DDBJ whole genome shotgun (WGS) entry which is preliminary data.</text>
</comment>
<feature type="region of interest" description="Disordered" evidence="1">
    <location>
        <begin position="631"/>
        <end position="654"/>
    </location>
</feature>
<evidence type="ECO:0000313" key="3">
    <source>
        <dbReference type="Proteomes" id="UP001303473"/>
    </source>
</evidence>
<protein>
    <submittedName>
        <fullName evidence="2">Uncharacterized protein</fullName>
    </submittedName>
</protein>
<sequence length="917" mass="100303">MHPRPSWEKPLPAEDAKATVKRIVHGYWSSGKDPRAGEKFASMNAISKTRTPENPEGVRPGQNIEDAERSPLEHLLFGKSGDPAVYRYDYWQTPMQNIQNHRQSRTAAAHTSDALTSSSSAVPEADAEFIIDPITNRRVPKPANEVSYSTSDKDVEIPANSFEPYRSQLAPFQAPKIEDEHAPVFLDGPPPEAELKKYSQVELDDQPWDQDSGTTAANPSGPVSTLINTVGSKHKDVSWHHGDGISGASGSASTGFGTLAAEVNGYNDLDKYKPVLDEVPSALNDTVAPAYEDLGRYGAVKYREPDGKPVEETPGEKYEDLDRYGPIKSYEPDGKYQMNDETPIDPEELRKYQAFRSHEPDGMYAAECANPSPDEAELAKYDAFRSHEPDGMYAAECANPSSDEAELAKYDAFRSHEPDGKYAVRHVEASTDSAELNSYQPVLSHEPDGKYAALNEPGVEKPDLGYHEAFGYEDAETKYSLVESRGGEYQQTGQEMRSETQGEKTHYRKMLGELMSRHAAESDAADMEASSTLRESKEKLTAQTTAQPSEEASGQSTGGEKVTGLTGNYARDFPEEFAKTWRTAGSKPRSTLLPTDVSDTFVQQVQLAEREEIEAAFPHRDGALQPALDRHQKSARSLPEGASSSETDIYSHAPQGLETSYVEERGTETTLPVPAKVYGKTRNDLEVSESSPPAETTVSEPTVYKMLAYDPTMQSVNIAETTSVVPDSSNPLTPAEVVLRLSNPAKFFPHFAPLQAQGFEIVSGSGDVLVFRQVRSAAPEQLEQPVKSSTEPEAKLAATVNPINPIDMTGGNLRDYYVAAGRFASPTGFVNYDLPPPQAPPPKRFVSGIDVRREEPVFSGLRMDEERDPEESAKKPKSLPKRLVVGAAWVAGVSYALGVVGEYFKTGGTDGRGPKGF</sequence>
<name>A0AAN6NE32_9PEZI</name>
<feature type="compositionally biased region" description="Basic and acidic residues" evidence="1">
    <location>
        <begin position="302"/>
        <end position="334"/>
    </location>
</feature>
<feature type="region of interest" description="Disordered" evidence="1">
    <location>
        <begin position="484"/>
        <end position="503"/>
    </location>
</feature>
<dbReference type="Proteomes" id="UP001303473">
    <property type="component" value="Unassembled WGS sequence"/>
</dbReference>
<organism evidence="2 3">
    <name type="scientific">Diplogelasinospora grovesii</name>
    <dbReference type="NCBI Taxonomy" id="303347"/>
    <lineage>
        <taxon>Eukaryota</taxon>
        <taxon>Fungi</taxon>
        <taxon>Dikarya</taxon>
        <taxon>Ascomycota</taxon>
        <taxon>Pezizomycotina</taxon>
        <taxon>Sordariomycetes</taxon>
        <taxon>Sordariomycetidae</taxon>
        <taxon>Sordariales</taxon>
        <taxon>Diplogelasinosporaceae</taxon>
        <taxon>Diplogelasinospora</taxon>
    </lineage>
</organism>
<feature type="region of interest" description="Disordered" evidence="1">
    <location>
        <begin position="858"/>
        <end position="878"/>
    </location>
</feature>
<evidence type="ECO:0000256" key="1">
    <source>
        <dbReference type="SAM" id="MobiDB-lite"/>
    </source>
</evidence>
<accession>A0AAN6NE32</accession>
<gene>
    <name evidence="2" type="ORF">QBC46DRAFT_377682</name>
</gene>
<feature type="compositionally biased region" description="Polar residues" evidence="1">
    <location>
        <begin position="209"/>
        <end position="228"/>
    </location>
</feature>
<feature type="region of interest" description="Disordered" evidence="1">
    <location>
        <begin position="28"/>
        <end position="69"/>
    </location>
</feature>